<organism evidence="21 22">
    <name type="scientific">Pinctada imbricata</name>
    <name type="common">Atlantic pearl-oyster</name>
    <name type="synonym">Pinctada martensii</name>
    <dbReference type="NCBI Taxonomy" id="66713"/>
    <lineage>
        <taxon>Eukaryota</taxon>
        <taxon>Metazoa</taxon>
        <taxon>Spiralia</taxon>
        <taxon>Lophotrochozoa</taxon>
        <taxon>Mollusca</taxon>
        <taxon>Bivalvia</taxon>
        <taxon>Autobranchia</taxon>
        <taxon>Pteriomorphia</taxon>
        <taxon>Pterioida</taxon>
        <taxon>Pterioidea</taxon>
        <taxon>Pteriidae</taxon>
        <taxon>Pinctada</taxon>
    </lineage>
</organism>
<evidence type="ECO:0000256" key="13">
    <source>
        <dbReference type="ARBA" id="ARBA00022839"/>
    </source>
</evidence>
<evidence type="ECO:0000256" key="4">
    <source>
        <dbReference type="ARBA" id="ARBA00004496"/>
    </source>
</evidence>
<evidence type="ECO:0000259" key="20">
    <source>
        <dbReference type="SMART" id="SM00955"/>
    </source>
</evidence>
<keyword evidence="16" id="KW-0539">Nucleus</keyword>
<evidence type="ECO:0000256" key="5">
    <source>
        <dbReference type="ARBA" id="ARBA00005785"/>
    </source>
</evidence>
<name>A0AA88XQL2_PINIB</name>
<keyword evidence="11" id="KW-0378">Hydrolase</keyword>
<dbReference type="Gene3D" id="2.40.50.140">
    <property type="entry name" value="Nucleic acid-binding proteins"/>
    <property type="match status" value="1"/>
</dbReference>
<comment type="similarity">
    <text evidence="5 19">Belongs to the RNR ribonuclease family.</text>
</comment>
<evidence type="ECO:0000313" key="22">
    <source>
        <dbReference type="Proteomes" id="UP001186944"/>
    </source>
</evidence>
<dbReference type="CDD" id="cd09862">
    <property type="entry name" value="PIN_Rrp44-like"/>
    <property type="match status" value="1"/>
</dbReference>
<feature type="domain" description="RNB" evidence="20">
    <location>
        <begin position="468"/>
        <end position="821"/>
    </location>
</feature>
<keyword evidence="22" id="KW-1185">Reference proteome</keyword>
<dbReference type="FunFam" id="3.40.50.1010:FF:000021">
    <property type="entry name" value="DIS3-like exonuclease 1 isoform X1"/>
    <property type="match status" value="1"/>
</dbReference>
<dbReference type="InterPro" id="IPR041505">
    <property type="entry name" value="Dis3_CSD2"/>
</dbReference>
<dbReference type="PROSITE" id="PS01175">
    <property type="entry name" value="RIBONUCLEASE_II"/>
    <property type="match status" value="1"/>
</dbReference>
<dbReference type="FunFam" id="2.40.50.700:FF:000001">
    <property type="entry name" value="Exosome complex exonuclease exoribonuclease (Rrp44)"/>
    <property type="match status" value="1"/>
</dbReference>
<dbReference type="SUPFAM" id="SSF50249">
    <property type="entry name" value="Nucleic acid-binding proteins"/>
    <property type="match status" value="3"/>
</dbReference>
<dbReference type="EMBL" id="VSWD01000010">
    <property type="protein sequence ID" value="KAK3090437.1"/>
    <property type="molecule type" value="Genomic_DNA"/>
</dbReference>
<evidence type="ECO:0000256" key="1">
    <source>
        <dbReference type="ARBA" id="ARBA00001849"/>
    </source>
</evidence>
<keyword evidence="8" id="KW-0963">Cytoplasm</keyword>
<evidence type="ECO:0000256" key="16">
    <source>
        <dbReference type="ARBA" id="ARBA00023242"/>
    </source>
</evidence>
<dbReference type="GO" id="GO:0000956">
    <property type="term" value="P:nuclear-transcribed mRNA catabolic process"/>
    <property type="evidence" value="ECO:0007669"/>
    <property type="project" value="UniProtKB-ARBA"/>
</dbReference>
<evidence type="ECO:0000256" key="19">
    <source>
        <dbReference type="RuleBase" id="RU003901"/>
    </source>
</evidence>
<dbReference type="GO" id="GO:0000176">
    <property type="term" value="C:nuclear exosome (RNase complex)"/>
    <property type="evidence" value="ECO:0007669"/>
    <property type="project" value="UniProtKB-ARBA"/>
</dbReference>
<dbReference type="SMART" id="SM00955">
    <property type="entry name" value="RNB"/>
    <property type="match status" value="1"/>
</dbReference>
<evidence type="ECO:0000256" key="18">
    <source>
        <dbReference type="ARBA" id="ARBA00077930"/>
    </source>
</evidence>
<comment type="cofactor">
    <cofactor evidence="2">
        <name>Mg(2+)</name>
        <dbReference type="ChEBI" id="CHEBI:18420"/>
    </cofactor>
</comment>
<keyword evidence="13" id="KW-0269">Exonuclease</keyword>
<dbReference type="InterPro" id="IPR022966">
    <property type="entry name" value="RNase_II/R_CS"/>
</dbReference>
<dbReference type="EC" id="3.1.13.1" evidence="6"/>
<evidence type="ECO:0000256" key="6">
    <source>
        <dbReference type="ARBA" id="ARBA00012163"/>
    </source>
</evidence>
<dbReference type="InterPro" id="IPR033771">
    <property type="entry name" value="Rrp44_CSD1"/>
</dbReference>
<evidence type="ECO:0000256" key="3">
    <source>
        <dbReference type="ARBA" id="ARBA00004123"/>
    </source>
</evidence>
<dbReference type="GO" id="GO:0019899">
    <property type="term" value="F:enzyme binding"/>
    <property type="evidence" value="ECO:0007669"/>
    <property type="project" value="UniProtKB-ARBA"/>
</dbReference>
<evidence type="ECO:0000256" key="7">
    <source>
        <dbReference type="ARBA" id="ARBA00016366"/>
    </source>
</evidence>
<dbReference type="PANTHER" id="PTHR23355:SF30">
    <property type="entry name" value="DIS3-LIKE EXONUCLEASE 1"/>
    <property type="match status" value="1"/>
</dbReference>
<dbReference type="Gene3D" id="2.40.50.700">
    <property type="match status" value="1"/>
</dbReference>
<keyword evidence="14" id="KW-0460">Magnesium</keyword>
<dbReference type="GO" id="GO:0006364">
    <property type="term" value="P:rRNA processing"/>
    <property type="evidence" value="ECO:0007669"/>
    <property type="project" value="UniProtKB-KW"/>
</dbReference>
<keyword evidence="15" id="KW-0694">RNA-binding</keyword>
<dbReference type="GO" id="GO:0008859">
    <property type="term" value="F:exoribonuclease II activity"/>
    <property type="evidence" value="ECO:0007669"/>
    <property type="project" value="UniProtKB-EC"/>
</dbReference>
<dbReference type="Gene3D" id="3.40.50.1010">
    <property type="entry name" value="5'-nuclease"/>
    <property type="match status" value="1"/>
</dbReference>
<keyword evidence="10" id="KW-0540">Nuclease</keyword>
<sequence>MQKELAFYLLWFKRSREHKNCLRQTDGETDGRTLDDRVSHKLDCSETSRANKLLYNVGLLSAESNHYLVPDCQVAREYLEILQHPLITGIIFLQTTVHSVQHEGSRRLYNRLKNIVKDTRKSSIIFHNEFQKYAYCVREAGEQLSSWQIRSTFKAAEWFYHHLAGQMPIIMVTQDKQAVEKYGSTTLNVFVMTLEDYLNQFWSPLIPDIMELYHSITASMECKVKERDYKGYLPSEVLDNGLKSGRFILGHLNVSRSNAAEEAFVRRKRSDMREDSGSDVLIHGMSHRNRAVHGDTVVVELLPRSEWRGKSMVIRDKEERDTGGSGEVEESSNIMPTGRIVGIVQRNWREYVASFAQDEVASQKGGRVLVIPWDFRIPKIRISTRQVDKFKDHRIVVRIDSWETDSQYPNGHFVKSLGRMGELETEIAAILMENTISVSTFSEAQMKELPSDTTEDPWRVEESEVEKRRDLRNSHLVFSIDPKGCEDVDDTLSVRHLPNGNLELGVHIADVTHFVRPGMLTDQEARSRSTTVYMADRRYDMLPAVLSSNLCSLISGVDRYAMSVIWELDSKYEVVDVWYGKTIIRSSYKLFYEMAQAIHDGMSTADIVEEVPELKNLTLDQLNKKVAELRTTITDLMTVARYLKSRRVRGGALELESVEVQVQLSETKSIQDLTPKDHLEVHETIAECMIFANHWVAKKIAQSFPNQSLLRHHPLPREEQFESLRNCAASRGFTIKTSSNKELAESLDRCVDCNDPEVNKLLRTLATQAMSNAAYFSTGALSRDQFFHYGLALDLYTHFTSPIRRYADVLVHRQLMAAVNNQDNNTLPGNKELDEISDHLNHQHRAAQNAQRDSQELFQCLFFKQKQLEDDCFNVDAVIFQLRANGVFVFVPRYGIRGPVYLRSKDGQVLHITDQGTPEWTGGTITKTDVKISIRDSWAHASSLKLDLFSNIPLHTEMEVDSMSAKQQRAAIVKEVSATAEETKLQSSVIDLGVNYPDMKAKYGQTSEDKSLYHLFESFKEIAKKPPDPK</sequence>
<comment type="subcellular location">
    <subcellularLocation>
        <location evidence="4">Cytoplasm</location>
    </subcellularLocation>
    <subcellularLocation>
        <location evidence="3">Nucleus</location>
    </subcellularLocation>
</comment>
<evidence type="ECO:0000256" key="15">
    <source>
        <dbReference type="ARBA" id="ARBA00022884"/>
    </source>
</evidence>
<dbReference type="Pfam" id="PF17216">
    <property type="entry name" value="Rrp44_CSD1"/>
    <property type="match status" value="1"/>
</dbReference>
<comment type="catalytic activity">
    <reaction evidence="1">
        <text>Exonucleolytic cleavage in the 3'- to 5'-direction to yield nucleoside 5'-phosphates.</text>
        <dbReference type="EC" id="3.1.13.1"/>
    </reaction>
</comment>
<dbReference type="InterPro" id="IPR001900">
    <property type="entry name" value="RNase_II/R"/>
</dbReference>
<evidence type="ECO:0000256" key="10">
    <source>
        <dbReference type="ARBA" id="ARBA00022722"/>
    </source>
</evidence>
<comment type="caution">
    <text evidence="21">The sequence shown here is derived from an EMBL/GenBank/DDBJ whole genome shotgun (WGS) entry which is preliminary data.</text>
</comment>
<dbReference type="Pfam" id="PF17849">
    <property type="entry name" value="OB_Dis3"/>
    <property type="match status" value="1"/>
</dbReference>
<gene>
    <name evidence="21" type="ORF">FSP39_011852</name>
</gene>
<dbReference type="Gene3D" id="2.40.50.690">
    <property type="match status" value="1"/>
</dbReference>
<evidence type="ECO:0000256" key="9">
    <source>
        <dbReference type="ARBA" id="ARBA00022552"/>
    </source>
</evidence>
<evidence type="ECO:0000256" key="14">
    <source>
        <dbReference type="ARBA" id="ARBA00022842"/>
    </source>
</evidence>
<dbReference type="GO" id="GO:0016075">
    <property type="term" value="P:rRNA catabolic process"/>
    <property type="evidence" value="ECO:0007669"/>
    <property type="project" value="TreeGrafter"/>
</dbReference>
<evidence type="ECO:0000313" key="21">
    <source>
        <dbReference type="EMBL" id="KAK3090437.1"/>
    </source>
</evidence>
<proteinExistence type="inferred from homology"/>
<evidence type="ECO:0000256" key="11">
    <source>
        <dbReference type="ARBA" id="ARBA00022801"/>
    </source>
</evidence>
<accession>A0AA88XQL2</accession>
<reference evidence="21" key="1">
    <citation type="submission" date="2019-08" db="EMBL/GenBank/DDBJ databases">
        <title>The improved chromosome-level genome for the pearl oyster Pinctada fucata martensii using PacBio sequencing and Hi-C.</title>
        <authorList>
            <person name="Zheng Z."/>
        </authorList>
    </citation>
    <scope>NUCLEOTIDE SEQUENCE</scope>
    <source>
        <strain evidence="21">ZZ-2019</strain>
        <tissue evidence="21">Adductor muscle</tissue>
    </source>
</reference>
<dbReference type="GO" id="GO:0003723">
    <property type="term" value="F:RNA binding"/>
    <property type="evidence" value="ECO:0007669"/>
    <property type="project" value="UniProtKB-KW"/>
</dbReference>
<dbReference type="GO" id="GO:0000177">
    <property type="term" value="C:cytoplasmic exosome (RNase complex)"/>
    <property type="evidence" value="ECO:0007669"/>
    <property type="project" value="TreeGrafter"/>
</dbReference>
<protein>
    <recommendedName>
        <fullName evidence="7">DIS3-like exonuclease 1</fullName>
        <ecNumber evidence="6">3.1.13.1</ecNumber>
    </recommendedName>
    <alternativeName>
        <fullName evidence="17">Protein DIS3 homolog</fullName>
    </alternativeName>
    <alternativeName>
        <fullName evidence="18">Ribosomal RNA-processing protein 44</fullName>
    </alternativeName>
</protein>
<keyword evidence="12" id="KW-0271">Exosome</keyword>
<evidence type="ECO:0000256" key="2">
    <source>
        <dbReference type="ARBA" id="ARBA00001946"/>
    </source>
</evidence>
<evidence type="ECO:0000256" key="17">
    <source>
        <dbReference type="ARBA" id="ARBA00077221"/>
    </source>
</evidence>
<dbReference type="Proteomes" id="UP001186944">
    <property type="component" value="Unassembled WGS sequence"/>
</dbReference>
<dbReference type="PANTHER" id="PTHR23355">
    <property type="entry name" value="RIBONUCLEASE"/>
    <property type="match status" value="1"/>
</dbReference>
<dbReference type="AlphaFoldDB" id="A0AA88XQL2"/>
<dbReference type="InterPro" id="IPR050180">
    <property type="entry name" value="RNR_Ribonuclease"/>
</dbReference>
<dbReference type="Pfam" id="PF00773">
    <property type="entry name" value="RNB"/>
    <property type="match status" value="1"/>
</dbReference>
<evidence type="ECO:0000256" key="8">
    <source>
        <dbReference type="ARBA" id="ARBA00022490"/>
    </source>
</evidence>
<dbReference type="InterPro" id="IPR012340">
    <property type="entry name" value="NA-bd_OB-fold"/>
</dbReference>
<evidence type="ECO:0000256" key="12">
    <source>
        <dbReference type="ARBA" id="ARBA00022835"/>
    </source>
</evidence>
<keyword evidence="9" id="KW-0698">rRNA processing</keyword>